<dbReference type="GO" id="GO:0016787">
    <property type="term" value="F:hydrolase activity"/>
    <property type="evidence" value="ECO:0007669"/>
    <property type="project" value="UniProtKB-KW"/>
</dbReference>
<dbReference type="InterPro" id="IPR029058">
    <property type="entry name" value="AB_hydrolase_fold"/>
</dbReference>
<keyword evidence="2" id="KW-1185">Reference proteome</keyword>
<evidence type="ECO:0000313" key="1">
    <source>
        <dbReference type="EMBL" id="GAA1698220.1"/>
    </source>
</evidence>
<accession>A0ABN2I3V7</accession>
<dbReference type="Proteomes" id="UP001501690">
    <property type="component" value="Unassembled WGS sequence"/>
</dbReference>
<reference evidence="1 2" key="1">
    <citation type="journal article" date="2019" name="Int. J. Syst. Evol. Microbiol.">
        <title>The Global Catalogue of Microorganisms (GCM) 10K type strain sequencing project: providing services to taxonomists for standard genome sequencing and annotation.</title>
        <authorList>
            <consortium name="The Broad Institute Genomics Platform"/>
            <consortium name="The Broad Institute Genome Sequencing Center for Infectious Disease"/>
            <person name="Wu L."/>
            <person name="Ma J."/>
        </authorList>
    </citation>
    <scope>NUCLEOTIDE SEQUENCE [LARGE SCALE GENOMIC DNA]</scope>
    <source>
        <strain evidence="1 2">JCM 15577</strain>
    </source>
</reference>
<gene>
    <name evidence="1" type="ORF">GCM10009808_14630</name>
</gene>
<dbReference type="RefSeq" id="WP_344070934.1">
    <property type="nucleotide sequence ID" value="NZ_BAAAPL010000001.1"/>
</dbReference>
<organism evidence="1 2">
    <name type="scientific">Microbacterium sediminicola</name>
    <dbReference type="NCBI Taxonomy" id="415210"/>
    <lineage>
        <taxon>Bacteria</taxon>
        <taxon>Bacillati</taxon>
        <taxon>Actinomycetota</taxon>
        <taxon>Actinomycetes</taxon>
        <taxon>Micrococcales</taxon>
        <taxon>Microbacteriaceae</taxon>
        <taxon>Microbacterium</taxon>
    </lineage>
</organism>
<dbReference type="EMBL" id="BAAAPL010000001">
    <property type="protein sequence ID" value="GAA1698220.1"/>
    <property type="molecule type" value="Genomic_DNA"/>
</dbReference>
<keyword evidence="1" id="KW-0378">Hydrolase</keyword>
<evidence type="ECO:0000313" key="2">
    <source>
        <dbReference type="Proteomes" id="UP001501690"/>
    </source>
</evidence>
<sequence length="194" mass="20679">MAEVLMFHHVLGLTSGMAAFAERLRTGGHTVHTPDLFGGRVFDSMEDAFAFVQSGEIDVDERADAAAGALPARLVYLGVSFGAMSAQRLPQTRRGAAGAVLLESAVPISGEWAFGPWPDGVPVQIHGMDADAFFAGEGDIDAARAIVDVVDDGELFLYPGDRHLFEDSLLPSFDAEATDLLIARMLAFLDRVDG</sequence>
<proteinExistence type="predicted"/>
<protein>
    <submittedName>
        <fullName evidence="1">Dienelactone hydrolase family protein</fullName>
    </submittedName>
</protein>
<comment type="caution">
    <text evidence="1">The sequence shown here is derived from an EMBL/GenBank/DDBJ whole genome shotgun (WGS) entry which is preliminary data.</text>
</comment>
<dbReference type="SUPFAM" id="SSF53474">
    <property type="entry name" value="alpha/beta-Hydrolases"/>
    <property type="match status" value="1"/>
</dbReference>
<dbReference type="Gene3D" id="3.40.50.1820">
    <property type="entry name" value="alpha/beta hydrolase"/>
    <property type="match status" value="1"/>
</dbReference>
<name>A0ABN2I3V7_9MICO</name>